<feature type="region of interest" description="Disordered" evidence="1">
    <location>
        <begin position="23"/>
        <end position="86"/>
    </location>
</feature>
<evidence type="ECO:0000313" key="3">
    <source>
        <dbReference type="EMBL" id="SMB82852.1"/>
    </source>
</evidence>
<dbReference type="Proteomes" id="UP000192582">
    <property type="component" value="Unassembled WGS sequence"/>
</dbReference>
<feature type="signal peptide" evidence="2">
    <location>
        <begin position="1"/>
        <end position="23"/>
    </location>
</feature>
<evidence type="ECO:0000256" key="2">
    <source>
        <dbReference type="SAM" id="SignalP"/>
    </source>
</evidence>
<evidence type="ECO:0000256" key="1">
    <source>
        <dbReference type="SAM" id="MobiDB-lite"/>
    </source>
</evidence>
<sequence length="86" mass="9075">MKRNTVPYIIALSSLLTLTPALARETGPGHHGGHAQHAAHDPSSSAPREAEPRDDRGTHGEAGDDRGRGGQQEPGDDHGHHVAGHR</sequence>
<accession>A0A1W1UP34</accession>
<gene>
    <name evidence="3" type="ORF">SAMN00790413_04167</name>
</gene>
<name>A0A1W1UP34_9DEIO</name>
<feature type="compositionally biased region" description="Basic and acidic residues" evidence="1">
    <location>
        <begin position="48"/>
        <end position="68"/>
    </location>
</feature>
<proteinExistence type="predicted"/>
<evidence type="ECO:0000313" key="4">
    <source>
        <dbReference type="Proteomes" id="UP000192582"/>
    </source>
</evidence>
<dbReference type="EMBL" id="FWWU01000006">
    <property type="protein sequence ID" value="SMB82852.1"/>
    <property type="molecule type" value="Genomic_DNA"/>
</dbReference>
<keyword evidence="2" id="KW-0732">Signal</keyword>
<reference evidence="3 4" key="1">
    <citation type="submission" date="2017-04" db="EMBL/GenBank/DDBJ databases">
        <authorList>
            <person name="Afonso C.L."/>
            <person name="Miller P.J."/>
            <person name="Scott M.A."/>
            <person name="Spackman E."/>
            <person name="Goraichik I."/>
            <person name="Dimitrov K.M."/>
            <person name="Suarez D.L."/>
            <person name="Swayne D.E."/>
        </authorList>
    </citation>
    <scope>NUCLEOTIDE SEQUENCE [LARGE SCALE GENOMIC DNA]</scope>
    <source>
        <strain evidence="3 4">KR-140</strain>
    </source>
</reference>
<feature type="chain" id="PRO_5012664294" evidence="2">
    <location>
        <begin position="24"/>
        <end position="86"/>
    </location>
</feature>
<dbReference type="RefSeq" id="WP_084046303.1">
    <property type="nucleotide sequence ID" value="NZ_FWWU01000006.1"/>
</dbReference>
<organism evidence="3 4">
    <name type="scientific">Deinococcus hopiensis KR-140</name>
    <dbReference type="NCBI Taxonomy" id="695939"/>
    <lineage>
        <taxon>Bacteria</taxon>
        <taxon>Thermotogati</taxon>
        <taxon>Deinococcota</taxon>
        <taxon>Deinococci</taxon>
        <taxon>Deinococcales</taxon>
        <taxon>Deinococcaceae</taxon>
        <taxon>Deinococcus</taxon>
    </lineage>
</organism>
<protein>
    <submittedName>
        <fullName evidence="3">Uncharacterized protein</fullName>
    </submittedName>
</protein>
<keyword evidence="4" id="KW-1185">Reference proteome</keyword>
<dbReference type="AlphaFoldDB" id="A0A1W1UP34"/>